<dbReference type="InterPro" id="IPR036779">
    <property type="entry name" value="LysM_dom_sf"/>
</dbReference>
<keyword evidence="3" id="KW-0326">Glycosidase</keyword>
<dbReference type="CDD" id="cd00118">
    <property type="entry name" value="LysM"/>
    <property type="match status" value="2"/>
</dbReference>
<gene>
    <name evidence="6" type="ORF">BMON_1123</name>
</gene>
<dbReference type="SMART" id="SM00641">
    <property type="entry name" value="Glyco_25"/>
    <property type="match status" value="1"/>
</dbReference>
<proteinExistence type="inferred from homology"/>
<dbReference type="Pfam" id="PF01476">
    <property type="entry name" value="LysM"/>
    <property type="match status" value="2"/>
</dbReference>
<dbReference type="eggNOG" id="COG1388">
    <property type="taxonomic scope" value="Bacteria"/>
</dbReference>
<dbReference type="InterPro" id="IPR018392">
    <property type="entry name" value="LysM"/>
</dbReference>
<organism evidence="6 7">
    <name type="scientific">Bifidobacterium mongoliense DSM 21395</name>
    <dbReference type="NCBI Taxonomy" id="1437603"/>
    <lineage>
        <taxon>Bacteria</taxon>
        <taxon>Bacillati</taxon>
        <taxon>Actinomycetota</taxon>
        <taxon>Actinomycetes</taxon>
        <taxon>Bifidobacteriales</taxon>
        <taxon>Bifidobacteriaceae</taxon>
        <taxon>Bifidobacterium</taxon>
    </lineage>
</organism>
<feature type="domain" description="LysM" evidence="5">
    <location>
        <begin position="363"/>
        <end position="406"/>
    </location>
</feature>
<dbReference type="InterPro" id="IPR017853">
    <property type="entry name" value="GH"/>
</dbReference>
<dbReference type="Proteomes" id="UP000029082">
    <property type="component" value="Unassembled WGS sequence"/>
</dbReference>
<dbReference type="InterPro" id="IPR018077">
    <property type="entry name" value="Glyco_hydro_fam25_subgr"/>
</dbReference>
<accession>A0A087BZS6</accession>
<dbReference type="AlphaFoldDB" id="A0A087BZS6"/>
<dbReference type="GO" id="GO:0016052">
    <property type="term" value="P:carbohydrate catabolic process"/>
    <property type="evidence" value="ECO:0007669"/>
    <property type="project" value="TreeGrafter"/>
</dbReference>
<dbReference type="InterPro" id="IPR002053">
    <property type="entry name" value="Glyco_hydro_25"/>
</dbReference>
<evidence type="ECO:0000313" key="7">
    <source>
        <dbReference type="Proteomes" id="UP000029082"/>
    </source>
</evidence>
<dbReference type="Gene3D" id="3.20.20.80">
    <property type="entry name" value="Glycosidases"/>
    <property type="match status" value="1"/>
</dbReference>
<feature type="chain" id="PRO_5001819210" evidence="4">
    <location>
        <begin position="28"/>
        <end position="406"/>
    </location>
</feature>
<dbReference type="GO" id="GO:0003796">
    <property type="term" value="F:lysozyme activity"/>
    <property type="evidence" value="ECO:0007669"/>
    <property type="project" value="InterPro"/>
</dbReference>
<evidence type="ECO:0000256" key="3">
    <source>
        <dbReference type="ARBA" id="ARBA00023295"/>
    </source>
</evidence>
<dbReference type="PANTHER" id="PTHR34135:SF2">
    <property type="entry name" value="LYSOZYME"/>
    <property type="match status" value="1"/>
</dbReference>
<dbReference type="InterPro" id="IPR013168">
    <property type="entry name" value="Cpl_7_lyso_C"/>
</dbReference>
<dbReference type="SUPFAM" id="SSF54106">
    <property type="entry name" value="LysM domain"/>
    <property type="match status" value="1"/>
</dbReference>
<feature type="signal peptide" evidence="4">
    <location>
        <begin position="1"/>
        <end position="27"/>
    </location>
</feature>
<evidence type="ECO:0000256" key="4">
    <source>
        <dbReference type="SAM" id="SignalP"/>
    </source>
</evidence>
<dbReference type="Pfam" id="PF08230">
    <property type="entry name" value="CW_7"/>
    <property type="match status" value="1"/>
</dbReference>
<dbReference type="RefSeq" id="WP_081882936.1">
    <property type="nucleotide sequence ID" value="NZ_JDUO01000027.1"/>
</dbReference>
<dbReference type="Gene3D" id="3.10.350.10">
    <property type="entry name" value="LysM domain"/>
    <property type="match status" value="2"/>
</dbReference>
<dbReference type="eggNOG" id="COG3757">
    <property type="taxonomic scope" value="Bacteria"/>
</dbReference>
<evidence type="ECO:0000256" key="1">
    <source>
        <dbReference type="ARBA" id="ARBA00010646"/>
    </source>
</evidence>
<keyword evidence="2 6" id="KW-0378">Hydrolase</keyword>
<dbReference type="STRING" id="1437603.GCA_000771525_00959"/>
<dbReference type="SUPFAM" id="SSF51445">
    <property type="entry name" value="(Trans)glycosidases"/>
    <property type="match status" value="1"/>
</dbReference>
<dbReference type="GO" id="GO:0009253">
    <property type="term" value="P:peptidoglycan catabolic process"/>
    <property type="evidence" value="ECO:0007669"/>
    <property type="project" value="InterPro"/>
</dbReference>
<sequence length="406" mass="43325">MRKRKRFYGLMALLTAVMMLVAGTAYADVGFDAASYQGCYNAHAAVNAGARFSFIKLSEGTGYTNPYAGCQLTASRNAGLRLGAYHFADVAGLSPQAEADNFLNVARSQGLINAGVIPVLDWEPAGNLKANVAWAKTWLDTVAAAWGTKPLIYMSASTIHIADWTPVSSSDYGLWVAGYPKGYAGDRLRDPGSVPYSVSPWGFAAAWQYSSSGSVAGVGSAVDVDWFYGDAVTWAKYANAPIDTVTKPAVETPTTTVKPVQTTTTPTGDANALATAVIQGLYGNQPQREKLLGSRYAEVMAIVNQRLSGGASTASGYYVVRSGDYLSKVWPNNWRTIASLNGLRSPYTIYAGQRLKTSGTSGRSYVVRSGETLGSIARRLGVSQSSIRGYRSGNPNLIYPGEILNY</sequence>
<dbReference type="CDD" id="cd00599">
    <property type="entry name" value="GH25_muramidase"/>
    <property type="match status" value="1"/>
</dbReference>
<dbReference type="GeneID" id="93095144"/>
<dbReference type="Pfam" id="PF01183">
    <property type="entry name" value="Glyco_hydro_25"/>
    <property type="match status" value="1"/>
</dbReference>
<keyword evidence="7" id="KW-1185">Reference proteome</keyword>
<dbReference type="PANTHER" id="PTHR34135">
    <property type="entry name" value="LYSOZYME"/>
    <property type="match status" value="1"/>
</dbReference>
<protein>
    <submittedName>
        <fullName evidence="6">Glycoside hydrolase family protein</fullName>
    </submittedName>
</protein>
<dbReference type="PROSITE" id="PS51782">
    <property type="entry name" value="LYSM"/>
    <property type="match status" value="1"/>
</dbReference>
<dbReference type="GO" id="GO:0016998">
    <property type="term" value="P:cell wall macromolecule catabolic process"/>
    <property type="evidence" value="ECO:0007669"/>
    <property type="project" value="InterPro"/>
</dbReference>
<comment type="similarity">
    <text evidence="1">Belongs to the glycosyl hydrolase 25 family.</text>
</comment>
<dbReference type="EMBL" id="JGZE01000013">
    <property type="protein sequence ID" value="KFI76526.1"/>
    <property type="molecule type" value="Genomic_DNA"/>
</dbReference>
<comment type="caution">
    <text evidence="6">The sequence shown here is derived from an EMBL/GenBank/DDBJ whole genome shotgun (WGS) entry which is preliminary data.</text>
</comment>
<reference evidence="6 7" key="1">
    <citation type="submission" date="2014-03" db="EMBL/GenBank/DDBJ databases">
        <title>Genomics of Bifidobacteria.</title>
        <authorList>
            <person name="Ventura M."/>
            <person name="Milani C."/>
            <person name="Lugli G.A."/>
        </authorList>
    </citation>
    <scope>NUCLEOTIDE SEQUENCE [LARGE SCALE GENOMIC DNA]</scope>
    <source>
        <strain evidence="6 7">DSM 21395</strain>
    </source>
</reference>
<evidence type="ECO:0000259" key="5">
    <source>
        <dbReference type="PROSITE" id="PS51782"/>
    </source>
</evidence>
<dbReference type="SMART" id="SM00257">
    <property type="entry name" value="LysM"/>
    <property type="match status" value="2"/>
</dbReference>
<evidence type="ECO:0000256" key="2">
    <source>
        <dbReference type="ARBA" id="ARBA00022801"/>
    </source>
</evidence>
<keyword evidence="4" id="KW-0732">Signal</keyword>
<dbReference type="PROSITE" id="PS51904">
    <property type="entry name" value="GLYCOSYL_HYDROL_F25_2"/>
    <property type="match status" value="1"/>
</dbReference>
<evidence type="ECO:0000313" key="6">
    <source>
        <dbReference type="EMBL" id="KFI76526.1"/>
    </source>
</evidence>
<name>A0A087BZS6_9BIFI</name>